<evidence type="ECO:0000313" key="2">
    <source>
        <dbReference type="Proteomes" id="UP001057452"/>
    </source>
</evidence>
<dbReference type="Proteomes" id="UP001057452">
    <property type="component" value="Chromosome 1"/>
</dbReference>
<proteinExistence type="predicted"/>
<evidence type="ECO:0000313" key="1">
    <source>
        <dbReference type="EMBL" id="KAI4832947.1"/>
    </source>
</evidence>
<name>A0ACB9Y044_CHAAC</name>
<accession>A0ACB9Y044</accession>
<dbReference type="EMBL" id="CM043785">
    <property type="protein sequence ID" value="KAI4832947.1"/>
    <property type="molecule type" value="Genomic_DNA"/>
</dbReference>
<reference evidence="1" key="1">
    <citation type="submission" date="2022-05" db="EMBL/GenBank/DDBJ databases">
        <title>Chromosome-level genome of Chaenocephalus aceratus.</title>
        <authorList>
            <person name="Park H."/>
        </authorList>
    </citation>
    <scope>NUCLEOTIDE SEQUENCE</scope>
    <source>
        <strain evidence="1">KU_202001</strain>
    </source>
</reference>
<sequence>MRVRKPSIHFLHAVATSRSYSHSNALLRRSKQLLLNKASNERRQGEQPSSVETLRERRRPCEQEKNHISQALGRVAGVSVDSIFTPRETLRWWTPSAEENTMSEELARRIRVISDTWVSNTGENQVKETAFKSKQGTSSFARRSKHSSVVRTLFDCPPEEPSKRRLPPLVLS</sequence>
<organism evidence="1 2">
    <name type="scientific">Chaenocephalus aceratus</name>
    <name type="common">Blackfin icefish</name>
    <name type="synonym">Chaenichthys aceratus</name>
    <dbReference type="NCBI Taxonomy" id="36190"/>
    <lineage>
        <taxon>Eukaryota</taxon>
        <taxon>Metazoa</taxon>
        <taxon>Chordata</taxon>
        <taxon>Craniata</taxon>
        <taxon>Vertebrata</taxon>
        <taxon>Euteleostomi</taxon>
        <taxon>Actinopterygii</taxon>
        <taxon>Neopterygii</taxon>
        <taxon>Teleostei</taxon>
        <taxon>Neoteleostei</taxon>
        <taxon>Acanthomorphata</taxon>
        <taxon>Eupercaria</taxon>
        <taxon>Perciformes</taxon>
        <taxon>Notothenioidei</taxon>
        <taxon>Channichthyidae</taxon>
        <taxon>Chaenocephalus</taxon>
    </lineage>
</organism>
<gene>
    <name evidence="1" type="ORF">KUCAC02_015881</name>
</gene>
<protein>
    <submittedName>
        <fullName evidence="1">Uncharacterized protein</fullName>
    </submittedName>
</protein>
<keyword evidence="2" id="KW-1185">Reference proteome</keyword>
<comment type="caution">
    <text evidence="1">The sequence shown here is derived from an EMBL/GenBank/DDBJ whole genome shotgun (WGS) entry which is preliminary data.</text>
</comment>